<proteinExistence type="predicted"/>
<dbReference type="AlphaFoldDB" id="A0A915I143"/>
<dbReference type="WBParaSite" id="nRc.2.0.1.t07197-RA">
    <property type="protein sequence ID" value="nRc.2.0.1.t07197-RA"/>
    <property type="gene ID" value="nRc.2.0.1.g07197"/>
</dbReference>
<sequence length="82" mass="8990">MSGAQLSALNCHGAQLLALSCRRSVFGAQLSRRSNCPVLSCRPSVFGAQLSGAQLSVHHWQSVSLLRSWYQSAIYIHNLCFI</sequence>
<organism evidence="1 2">
    <name type="scientific">Romanomermis culicivorax</name>
    <name type="common">Nematode worm</name>
    <dbReference type="NCBI Taxonomy" id="13658"/>
    <lineage>
        <taxon>Eukaryota</taxon>
        <taxon>Metazoa</taxon>
        <taxon>Ecdysozoa</taxon>
        <taxon>Nematoda</taxon>
        <taxon>Enoplea</taxon>
        <taxon>Dorylaimia</taxon>
        <taxon>Mermithida</taxon>
        <taxon>Mermithoidea</taxon>
        <taxon>Mermithidae</taxon>
        <taxon>Romanomermis</taxon>
    </lineage>
</organism>
<name>A0A915I143_ROMCU</name>
<keyword evidence="1" id="KW-1185">Reference proteome</keyword>
<protein>
    <submittedName>
        <fullName evidence="2">Uncharacterized protein</fullName>
    </submittedName>
</protein>
<reference evidence="2" key="1">
    <citation type="submission" date="2022-11" db="UniProtKB">
        <authorList>
            <consortium name="WormBaseParasite"/>
        </authorList>
    </citation>
    <scope>IDENTIFICATION</scope>
</reference>
<accession>A0A915I143</accession>
<evidence type="ECO:0000313" key="1">
    <source>
        <dbReference type="Proteomes" id="UP000887565"/>
    </source>
</evidence>
<evidence type="ECO:0000313" key="2">
    <source>
        <dbReference type="WBParaSite" id="nRc.2.0.1.t07197-RA"/>
    </source>
</evidence>
<dbReference type="Proteomes" id="UP000887565">
    <property type="component" value="Unplaced"/>
</dbReference>